<keyword evidence="2" id="KW-1185">Reference proteome</keyword>
<dbReference type="Proteomes" id="UP000183561">
    <property type="component" value="Unassembled WGS sequence"/>
</dbReference>
<dbReference type="EMBL" id="FNSV01000005">
    <property type="protein sequence ID" value="SEB75542.1"/>
    <property type="molecule type" value="Genomic_DNA"/>
</dbReference>
<protein>
    <submittedName>
        <fullName evidence="1">Uncharacterized protein</fullName>
    </submittedName>
</protein>
<evidence type="ECO:0000313" key="2">
    <source>
        <dbReference type="Proteomes" id="UP000183561"/>
    </source>
</evidence>
<reference evidence="2" key="1">
    <citation type="submission" date="2016-10" db="EMBL/GenBank/DDBJ databases">
        <authorList>
            <person name="Varghese N."/>
            <person name="Submissions S."/>
        </authorList>
    </citation>
    <scope>NUCLEOTIDE SEQUENCE [LARGE SCALE GENOMIC DNA]</scope>
    <source>
        <strain evidence="2">DSM 44498</strain>
    </source>
</reference>
<name>A0A1H4LZC1_9NOCA</name>
<accession>A0A1H4LZC1</accession>
<sequence length="60" mass="6824">MPMPPKALRARSPRRRRSVLAVAEENGLTLEESDQSLGHLFCRLRLLLGEEDARPGLQWV</sequence>
<organism evidence="1 2">
    <name type="scientific">Rhodococcus koreensis</name>
    <dbReference type="NCBI Taxonomy" id="99653"/>
    <lineage>
        <taxon>Bacteria</taxon>
        <taxon>Bacillati</taxon>
        <taxon>Actinomycetota</taxon>
        <taxon>Actinomycetes</taxon>
        <taxon>Mycobacteriales</taxon>
        <taxon>Nocardiaceae</taxon>
        <taxon>Rhodococcus</taxon>
    </lineage>
</organism>
<proteinExistence type="predicted"/>
<gene>
    <name evidence="1" type="ORF">SAMN04490239_1524</name>
</gene>
<dbReference type="AlphaFoldDB" id="A0A1H4LZC1"/>
<evidence type="ECO:0000313" key="1">
    <source>
        <dbReference type="EMBL" id="SEB75542.1"/>
    </source>
</evidence>